<protein>
    <submittedName>
        <fullName evidence="1">Uncharacterized protein</fullName>
    </submittedName>
</protein>
<comment type="caution">
    <text evidence="1">The sequence shown here is derived from an EMBL/GenBank/DDBJ whole genome shotgun (WGS) entry which is preliminary data.</text>
</comment>
<dbReference type="AlphaFoldDB" id="A0AAD5K8U4"/>
<evidence type="ECO:0000313" key="1">
    <source>
        <dbReference type="EMBL" id="KAI9260591.1"/>
    </source>
</evidence>
<proteinExistence type="predicted"/>
<keyword evidence="2" id="KW-1185">Reference proteome</keyword>
<sequence length="369" mass="42095">MHQPTIGSMNFSGQSTINPSLRSLYPLIYKLHKGNTVDIDQATKYFGKTLHDKLYQHCVNLMKKYKYLTKLEVSYLHATLSGIVNMLNKQDNTLMNFIPDNTVSEVSSVAKGIVDIQQLRVIDVLDHLYTVYHNRGIQGLRVESILKKASIISQGGINAETSIEYKVYDIMEVIINELEYGNWCTSSKSETDCLFYWKNILHIISERRMIHKKGELTSTATKFERVINEYEFGETNKNVSGRKIDLLIQTTSVNIQNKPEVFDLSSMEFKKSGSDDIYLISQQNKNIRTMKSVLASLLATTNHIDVVLGMDIVGVSGYMFAVLPYEGVTFATNVTDDKIVFLPVNKYDLDDFLDKKKYVLPLLFTYKVK</sequence>
<reference evidence="1" key="2">
    <citation type="submission" date="2023-02" db="EMBL/GenBank/DDBJ databases">
        <authorList>
            <consortium name="DOE Joint Genome Institute"/>
            <person name="Mondo S.J."/>
            <person name="Chang Y."/>
            <person name="Wang Y."/>
            <person name="Ahrendt S."/>
            <person name="Andreopoulos W."/>
            <person name="Barry K."/>
            <person name="Beard J."/>
            <person name="Benny G.L."/>
            <person name="Blankenship S."/>
            <person name="Bonito G."/>
            <person name="Cuomo C."/>
            <person name="Desiro A."/>
            <person name="Gervers K.A."/>
            <person name="Hundley H."/>
            <person name="Kuo A."/>
            <person name="LaButti K."/>
            <person name="Lang B.F."/>
            <person name="Lipzen A."/>
            <person name="O'Donnell K."/>
            <person name="Pangilinan J."/>
            <person name="Reynolds N."/>
            <person name="Sandor L."/>
            <person name="Smith M.W."/>
            <person name="Tsang A."/>
            <person name="Grigoriev I.V."/>
            <person name="Stajich J.E."/>
            <person name="Spatafora J.W."/>
        </authorList>
    </citation>
    <scope>NUCLEOTIDE SEQUENCE</scope>
    <source>
        <strain evidence="1">RSA 2281</strain>
    </source>
</reference>
<evidence type="ECO:0000313" key="2">
    <source>
        <dbReference type="Proteomes" id="UP001209540"/>
    </source>
</evidence>
<dbReference type="Proteomes" id="UP001209540">
    <property type="component" value="Unassembled WGS sequence"/>
</dbReference>
<name>A0AAD5K8U4_9FUNG</name>
<accession>A0AAD5K8U4</accession>
<gene>
    <name evidence="1" type="ORF">BDA99DRAFT_86111</name>
</gene>
<dbReference type="EMBL" id="JAIXMP010000016">
    <property type="protein sequence ID" value="KAI9260591.1"/>
    <property type="molecule type" value="Genomic_DNA"/>
</dbReference>
<reference evidence="1" key="1">
    <citation type="journal article" date="2022" name="IScience">
        <title>Evolution of zygomycete secretomes and the origins of terrestrial fungal ecologies.</title>
        <authorList>
            <person name="Chang Y."/>
            <person name="Wang Y."/>
            <person name="Mondo S."/>
            <person name="Ahrendt S."/>
            <person name="Andreopoulos W."/>
            <person name="Barry K."/>
            <person name="Beard J."/>
            <person name="Benny G.L."/>
            <person name="Blankenship S."/>
            <person name="Bonito G."/>
            <person name="Cuomo C."/>
            <person name="Desiro A."/>
            <person name="Gervers K.A."/>
            <person name="Hundley H."/>
            <person name="Kuo A."/>
            <person name="LaButti K."/>
            <person name="Lang B.F."/>
            <person name="Lipzen A."/>
            <person name="O'Donnell K."/>
            <person name="Pangilinan J."/>
            <person name="Reynolds N."/>
            <person name="Sandor L."/>
            <person name="Smith M.E."/>
            <person name="Tsang A."/>
            <person name="Grigoriev I.V."/>
            <person name="Stajich J.E."/>
            <person name="Spatafora J.W."/>
        </authorList>
    </citation>
    <scope>NUCLEOTIDE SEQUENCE</scope>
    <source>
        <strain evidence="1">RSA 2281</strain>
    </source>
</reference>
<organism evidence="1 2">
    <name type="scientific">Phascolomyces articulosus</name>
    <dbReference type="NCBI Taxonomy" id="60185"/>
    <lineage>
        <taxon>Eukaryota</taxon>
        <taxon>Fungi</taxon>
        <taxon>Fungi incertae sedis</taxon>
        <taxon>Mucoromycota</taxon>
        <taxon>Mucoromycotina</taxon>
        <taxon>Mucoromycetes</taxon>
        <taxon>Mucorales</taxon>
        <taxon>Lichtheimiaceae</taxon>
        <taxon>Phascolomyces</taxon>
    </lineage>
</organism>